<dbReference type="EMBL" id="JACEIK010001251">
    <property type="protein sequence ID" value="MCD7467628.1"/>
    <property type="molecule type" value="Genomic_DNA"/>
</dbReference>
<protein>
    <recommendedName>
        <fullName evidence="8">Cytochrome P450</fullName>
    </recommendedName>
</protein>
<evidence type="ECO:0008006" key="8">
    <source>
        <dbReference type="Google" id="ProtNLM"/>
    </source>
</evidence>
<comment type="cofactor">
    <cofactor evidence="1">
        <name>heme</name>
        <dbReference type="ChEBI" id="CHEBI:30413"/>
    </cofactor>
</comment>
<dbReference type="PANTHER" id="PTHR24296">
    <property type="entry name" value="CYTOCHROME P450"/>
    <property type="match status" value="1"/>
</dbReference>
<comment type="caution">
    <text evidence="6">The sequence shown here is derived from an EMBL/GenBank/DDBJ whole genome shotgun (WGS) entry which is preliminary data.</text>
</comment>
<evidence type="ECO:0000256" key="2">
    <source>
        <dbReference type="ARBA" id="ARBA00010617"/>
    </source>
</evidence>
<sequence length="169" mass="19771">MPNFMEKAKGAKLYERTKNAKLYEKAKGAKLYERTKNAKLYEKAKGAKLYERAEGAKSYEKGQRKQLYERPCATIMTSKYFDSILETEKVCVNKGDLVAYQSYAMGRMKFIWGDDAEEYKPERWFDGDGFFREENPFKFTAFLAGLRICLGKEFSYKQMKIFYAVLFSS</sequence>
<dbReference type="SUPFAM" id="SSF48264">
    <property type="entry name" value="Cytochrome P450"/>
    <property type="match status" value="1"/>
</dbReference>
<evidence type="ECO:0000256" key="1">
    <source>
        <dbReference type="ARBA" id="ARBA00001971"/>
    </source>
</evidence>
<dbReference type="Pfam" id="PF00067">
    <property type="entry name" value="p450"/>
    <property type="match status" value="1"/>
</dbReference>
<evidence type="ECO:0000313" key="6">
    <source>
        <dbReference type="EMBL" id="MCD7467628.1"/>
    </source>
</evidence>
<proteinExistence type="inferred from homology"/>
<keyword evidence="3" id="KW-0479">Metal-binding</keyword>
<dbReference type="InterPro" id="IPR001128">
    <property type="entry name" value="Cyt_P450"/>
</dbReference>
<evidence type="ECO:0000256" key="4">
    <source>
        <dbReference type="ARBA" id="ARBA00023002"/>
    </source>
</evidence>
<evidence type="ECO:0000256" key="5">
    <source>
        <dbReference type="ARBA" id="ARBA00023004"/>
    </source>
</evidence>
<keyword evidence="7" id="KW-1185">Reference proteome</keyword>
<dbReference type="Gene3D" id="1.10.630.10">
    <property type="entry name" value="Cytochrome P450"/>
    <property type="match status" value="1"/>
</dbReference>
<evidence type="ECO:0000313" key="7">
    <source>
        <dbReference type="Proteomes" id="UP000823775"/>
    </source>
</evidence>
<comment type="similarity">
    <text evidence="2">Belongs to the cytochrome P450 family.</text>
</comment>
<organism evidence="6 7">
    <name type="scientific">Datura stramonium</name>
    <name type="common">Jimsonweed</name>
    <name type="synonym">Common thornapple</name>
    <dbReference type="NCBI Taxonomy" id="4076"/>
    <lineage>
        <taxon>Eukaryota</taxon>
        <taxon>Viridiplantae</taxon>
        <taxon>Streptophyta</taxon>
        <taxon>Embryophyta</taxon>
        <taxon>Tracheophyta</taxon>
        <taxon>Spermatophyta</taxon>
        <taxon>Magnoliopsida</taxon>
        <taxon>eudicotyledons</taxon>
        <taxon>Gunneridae</taxon>
        <taxon>Pentapetalae</taxon>
        <taxon>asterids</taxon>
        <taxon>lamiids</taxon>
        <taxon>Solanales</taxon>
        <taxon>Solanaceae</taxon>
        <taxon>Solanoideae</taxon>
        <taxon>Datureae</taxon>
        <taxon>Datura</taxon>
    </lineage>
</organism>
<name>A0ABS8T9P5_DATST</name>
<reference evidence="6 7" key="1">
    <citation type="journal article" date="2021" name="BMC Genomics">
        <title>Datura genome reveals duplications of psychoactive alkaloid biosynthetic genes and high mutation rate following tissue culture.</title>
        <authorList>
            <person name="Rajewski A."/>
            <person name="Carter-House D."/>
            <person name="Stajich J."/>
            <person name="Litt A."/>
        </authorList>
    </citation>
    <scope>NUCLEOTIDE SEQUENCE [LARGE SCALE GENOMIC DNA]</scope>
    <source>
        <strain evidence="6">AR-01</strain>
    </source>
</reference>
<dbReference type="InterPro" id="IPR036396">
    <property type="entry name" value="Cyt_P450_sf"/>
</dbReference>
<dbReference type="Proteomes" id="UP000823775">
    <property type="component" value="Unassembled WGS sequence"/>
</dbReference>
<keyword evidence="4" id="KW-0560">Oxidoreductase</keyword>
<evidence type="ECO:0000256" key="3">
    <source>
        <dbReference type="ARBA" id="ARBA00022723"/>
    </source>
</evidence>
<keyword evidence="5" id="KW-0408">Iron</keyword>
<accession>A0ABS8T9P5</accession>
<gene>
    <name evidence="6" type="ORF">HAX54_005171</name>
</gene>